<evidence type="ECO:0000256" key="7">
    <source>
        <dbReference type="ARBA" id="ARBA00022729"/>
    </source>
</evidence>
<evidence type="ECO:0000256" key="14">
    <source>
        <dbReference type="PROSITE-ProRule" id="PRU01360"/>
    </source>
</evidence>
<dbReference type="InterPro" id="IPR036942">
    <property type="entry name" value="Beta-barrel_TonB_sf"/>
</dbReference>
<dbReference type="GO" id="GO:0009279">
    <property type="term" value="C:cell outer membrane"/>
    <property type="evidence" value="ECO:0007669"/>
    <property type="project" value="UniProtKB-SubCell"/>
</dbReference>
<dbReference type="InterPro" id="IPR012910">
    <property type="entry name" value="Plug_dom"/>
</dbReference>
<keyword evidence="3 14" id="KW-0813">Transport</keyword>
<evidence type="ECO:0000256" key="8">
    <source>
        <dbReference type="ARBA" id="ARBA00023004"/>
    </source>
</evidence>
<dbReference type="GO" id="GO:0015891">
    <property type="term" value="P:siderophore transport"/>
    <property type="evidence" value="ECO:0007669"/>
    <property type="project" value="InterPro"/>
</dbReference>
<dbReference type="Gene3D" id="2.40.170.20">
    <property type="entry name" value="TonB-dependent receptor, beta-barrel domain"/>
    <property type="match status" value="1"/>
</dbReference>
<evidence type="ECO:0000256" key="4">
    <source>
        <dbReference type="ARBA" id="ARBA00022452"/>
    </source>
</evidence>
<dbReference type="Pfam" id="PF00593">
    <property type="entry name" value="TonB_dep_Rec_b-barrel"/>
    <property type="match status" value="1"/>
</dbReference>
<organism evidence="20 21">
    <name type="scientific">Polaromonas vacuolata</name>
    <dbReference type="NCBI Taxonomy" id="37448"/>
    <lineage>
        <taxon>Bacteria</taxon>
        <taxon>Pseudomonadati</taxon>
        <taxon>Pseudomonadota</taxon>
        <taxon>Betaproteobacteria</taxon>
        <taxon>Burkholderiales</taxon>
        <taxon>Comamonadaceae</taxon>
        <taxon>Polaromonas</taxon>
    </lineage>
</organism>
<evidence type="ECO:0000313" key="20">
    <source>
        <dbReference type="EMBL" id="QJC57356.1"/>
    </source>
</evidence>
<dbReference type="RefSeq" id="WP_168922882.1">
    <property type="nucleotide sequence ID" value="NZ_CP051461.1"/>
</dbReference>
<dbReference type="AlphaFoldDB" id="A0A6H2HD14"/>
<gene>
    <name evidence="20" type="primary">fcuA</name>
    <name evidence="20" type="ORF">HC248_02681</name>
</gene>
<keyword evidence="6 14" id="KW-0812">Transmembrane</keyword>
<comment type="similarity">
    <text evidence="2 14 16">Belongs to the TonB-dependent receptor family.</text>
</comment>
<dbReference type="InterPro" id="IPR010105">
    <property type="entry name" value="TonB_sidphr_rcpt"/>
</dbReference>
<dbReference type="InterPro" id="IPR010917">
    <property type="entry name" value="TonB_rcpt_CS"/>
</dbReference>
<reference evidence="20 21" key="1">
    <citation type="submission" date="2020-04" db="EMBL/GenBank/DDBJ databases">
        <title>Complete genome of a Psychrophilic, Marine, Gas Vacuolate Bacterium Polaromonas vacuolata KCTC 22033T.</title>
        <authorList>
            <person name="Hwang K."/>
            <person name="Kim K.M."/>
        </authorList>
    </citation>
    <scope>NUCLEOTIDE SEQUENCE [LARGE SCALE GENOMIC DNA]</scope>
    <source>
        <strain evidence="20 21">KCTC 22033</strain>
    </source>
</reference>
<feature type="signal peptide" evidence="17">
    <location>
        <begin position="1"/>
        <end position="25"/>
    </location>
</feature>
<sequence>MLLQPNLTPIAVAAALFFVTQTTYAQASKQTTTEPEVQTLGVITVNASADASAEGLSKPFAGGQVARGGRVGVFGTQDVMDTPFSSTSYTNILIQDQQAKSVADVLLNDSSVRQARGFGNFQEVYIVRGFPVFSDDVAYNGLYGMLPRQYIAAEFVERVEVFRGANTFLNGAAPGGSGLGGAINLLPKRAPNEALTRAGLSLQTGGQASVSTDIARRFGPNQDTGVRLNAVRRNGGTGIGQEKVDLTALGIGLDWRSRDVRLSADIGYQDYKLTQGRPSVTPSSLFAIPVAPDARGNFAQPWTYSKERDTFATFRGEVDLTPSLTAWTAGGIRYSNEDNILSNPTLINSAGDTSSIRFSNTREDKVTTAEAGLRGKFNTGAVGHTVVASINSFSNDRRNAYAISAASFASNIYKPSASAFPAENGPGFFVGNSLSSPGLTDKIKTSSIALADTLAFAQDSVLLTLGARNQTIQQDSFAYNTSAQIANYNQSRTSPVAGLVVKPSSHISLYANYIEGLVQGGTAPVTFAGQPVTNGGQSQAPFNAKQKEIGAKYDGGTFGASVALFTTAKPLAYVQNQVYGTYGEQRNQGLELSVYGEAARGLRLLGGLTLIKAKQTRTQDGQNDGKDAIGVPRQQLNIGAEWDVASVRGLSLNARVINTSKQYANASNTQQLDSWTRLDAGARYLMEAGNGNVLTWRARIDNLLNKSYWASTGGAGSNYLVLGAPRTLVVSASVDF</sequence>
<keyword evidence="13 14" id="KW-0998">Cell outer membrane</keyword>
<evidence type="ECO:0000256" key="6">
    <source>
        <dbReference type="ARBA" id="ARBA00022692"/>
    </source>
</evidence>
<dbReference type="KEGG" id="pvac:HC248_02681"/>
<dbReference type="NCBIfam" id="TIGR01783">
    <property type="entry name" value="TonB-siderophor"/>
    <property type="match status" value="1"/>
</dbReference>
<keyword evidence="11 14" id="KW-0472">Membrane</keyword>
<name>A0A6H2HD14_9BURK</name>
<dbReference type="PROSITE" id="PS01156">
    <property type="entry name" value="TONB_DEPENDENT_REC_2"/>
    <property type="match status" value="1"/>
</dbReference>
<dbReference type="Pfam" id="PF07715">
    <property type="entry name" value="Plug"/>
    <property type="match status" value="1"/>
</dbReference>
<evidence type="ECO:0000256" key="16">
    <source>
        <dbReference type="RuleBase" id="RU003357"/>
    </source>
</evidence>
<dbReference type="EMBL" id="CP051461">
    <property type="protein sequence ID" value="QJC57356.1"/>
    <property type="molecule type" value="Genomic_DNA"/>
</dbReference>
<accession>A0A6H2HD14</accession>
<dbReference type="CDD" id="cd01347">
    <property type="entry name" value="ligand_gated_channel"/>
    <property type="match status" value="1"/>
</dbReference>
<dbReference type="InterPro" id="IPR000531">
    <property type="entry name" value="Beta-barrel_TonB"/>
</dbReference>
<keyword evidence="12 20" id="KW-0675">Receptor</keyword>
<dbReference type="GO" id="GO:0038023">
    <property type="term" value="F:signaling receptor activity"/>
    <property type="evidence" value="ECO:0007669"/>
    <property type="project" value="InterPro"/>
</dbReference>
<keyword evidence="10 16" id="KW-0798">TonB box</keyword>
<evidence type="ECO:0000256" key="3">
    <source>
        <dbReference type="ARBA" id="ARBA00022448"/>
    </source>
</evidence>
<evidence type="ECO:0000256" key="15">
    <source>
        <dbReference type="PROSITE-ProRule" id="PRU10144"/>
    </source>
</evidence>
<dbReference type="PANTHER" id="PTHR32552">
    <property type="entry name" value="FERRICHROME IRON RECEPTOR-RELATED"/>
    <property type="match status" value="1"/>
</dbReference>
<feature type="chain" id="PRO_5026272326" evidence="17">
    <location>
        <begin position="26"/>
        <end position="736"/>
    </location>
</feature>
<keyword evidence="5" id="KW-0410">Iron transport</keyword>
<evidence type="ECO:0000259" key="18">
    <source>
        <dbReference type="Pfam" id="PF00593"/>
    </source>
</evidence>
<keyword evidence="21" id="KW-1185">Reference proteome</keyword>
<evidence type="ECO:0000256" key="2">
    <source>
        <dbReference type="ARBA" id="ARBA00009810"/>
    </source>
</evidence>
<dbReference type="GO" id="GO:0015344">
    <property type="term" value="F:siderophore uptake transmembrane transporter activity"/>
    <property type="evidence" value="ECO:0007669"/>
    <property type="project" value="TreeGrafter"/>
</dbReference>
<evidence type="ECO:0000256" key="12">
    <source>
        <dbReference type="ARBA" id="ARBA00023170"/>
    </source>
</evidence>
<evidence type="ECO:0000259" key="19">
    <source>
        <dbReference type="Pfam" id="PF07715"/>
    </source>
</evidence>
<dbReference type="Gene3D" id="2.170.130.10">
    <property type="entry name" value="TonB-dependent receptor, plug domain"/>
    <property type="match status" value="1"/>
</dbReference>
<evidence type="ECO:0000313" key="21">
    <source>
        <dbReference type="Proteomes" id="UP000502041"/>
    </source>
</evidence>
<keyword evidence="7 17" id="KW-0732">Signal</keyword>
<dbReference type="SUPFAM" id="SSF56935">
    <property type="entry name" value="Porins"/>
    <property type="match status" value="1"/>
</dbReference>
<evidence type="ECO:0000256" key="1">
    <source>
        <dbReference type="ARBA" id="ARBA00004571"/>
    </source>
</evidence>
<evidence type="ECO:0000256" key="5">
    <source>
        <dbReference type="ARBA" id="ARBA00022496"/>
    </source>
</evidence>
<dbReference type="PANTHER" id="PTHR32552:SF82">
    <property type="entry name" value="FCUA PROTEIN"/>
    <property type="match status" value="1"/>
</dbReference>
<evidence type="ECO:0000256" key="11">
    <source>
        <dbReference type="ARBA" id="ARBA00023136"/>
    </source>
</evidence>
<proteinExistence type="inferred from homology"/>
<dbReference type="Proteomes" id="UP000502041">
    <property type="component" value="Chromosome"/>
</dbReference>
<keyword evidence="9" id="KW-0406">Ion transport</keyword>
<evidence type="ECO:0000256" key="13">
    <source>
        <dbReference type="ARBA" id="ARBA00023237"/>
    </source>
</evidence>
<keyword evidence="4 14" id="KW-1134">Transmembrane beta strand</keyword>
<feature type="domain" description="TonB-dependent receptor plug" evidence="19">
    <location>
        <begin position="79"/>
        <end position="176"/>
    </location>
</feature>
<dbReference type="PROSITE" id="PS52016">
    <property type="entry name" value="TONB_DEPENDENT_REC_3"/>
    <property type="match status" value="1"/>
</dbReference>
<comment type="subcellular location">
    <subcellularLocation>
        <location evidence="1 14">Cell outer membrane</location>
        <topology evidence="1 14">Multi-pass membrane protein</topology>
    </subcellularLocation>
</comment>
<dbReference type="InterPro" id="IPR039426">
    <property type="entry name" value="TonB-dep_rcpt-like"/>
</dbReference>
<dbReference type="InterPro" id="IPR037066">
    <property type="entry name" value="Plug_dom_sf"/>
</dbReference>
<evidence type="ECO:0000256" key="17">
    <source>
        <dbReference type="SAM" id="SignalP"/>
    </source>
</evidence>
<evidence type="ECO:0000256" key="10">
    <source>
        <dbReference type="ARBA" id="ARBA00023077"/>
    </source>
</evidence>
<feature type="domain" description="TonB-dependent receptor-like beta-barrel" evidence="18">
    <location>
        <begin position="255"/>
        <end position="703"/>
    </location>
</feature>
<evidence type="ECO:0000256" key="9">
    <source>
        <dbReference type="ARBA" id="ARBA00023065"/>
    </source>
</evidence>
<protein>
    <submittedName>
        <fullName evidence="20">Ferrichrome receptor FcuA</fullName>
    </submittedName>
</protein>
<feature type="short sequence motif" description="TonB C-terminal box" evidence="15">
    <location>
        <begin position="719"/>
        <end position="736"/>
    </location>
</feature>
<keyword evidence="8" id="KW-0408">Iron</keyword>